<accession>A0ABP8E9M9</accession>
<evidence type="ECO:0000256" key="8">
    <source>
        <dbReference type="RuleBase" id="RU000416"/>
    </source>
</evidence>
<evidence type="ECO:0000313" key="9">
    <source>
        <dbReference type="EMBL" id="GAA4268914.1"/>
    </source>
</evidence>
<evidence type="ECO:0000256" key="4">
    <source>
        <dbReference type="ARBA" id="ARBA00022691"/>
    </source>
</evidence>
<keyword evidence="4 7" id="KW-0949">S-adenosyl-L-methionine</keyword>
<dbReference type="Proteomes" id="UP001500027">
    <property type="component" value="Unassembled WGS sequence"/>
</dbReference>
<reference evidence="10" key="1">
    <citation type="journal article" date="2019" name="Int. J. Syst. Evol. Microbiol.">
        <title>The Global Catalogue of Microorganisms (GCM) 10K type strain sequencing project: providing services to taxonomists for standard genome sequencing and annotation.</title>
        <authorList>
            <consortium name="The Broad Institute Genomics Platform"/>
            <consortium name="The Broad Institute Genome Sequencing Center for Infectious Disease"/>
            <person name="Wu L."/>
            <person name="Ma J."/>
        </authorList>
    </citation>
    <scope>NUCLEOTIDE SEQUENCE [LARGE SCALE GENOMIC DNA]</scope>
    <source>
        <strain evidence="10">JCM 17452</strain>
    </source>
</reference>
<dbReference type="PANTHER" id="PTHR10629">
    <property type="entry name" value="CYTOSINE-SPECIFIC METHYLTRANSFERASE"/>
    <property type="match status" value="1"/>
</dbReference>
<dbReference type="PROSITE" id="PS51679">
    <property type="entry name" value="SAM_MT_C5"/>
    <property type="match status" value="1"/>
</dbReference>
<dbReference type="EC" id="2.1.1.37" evidence="1"/>
<sequence length="421" mass="46971">MANINSEIKKVFSDQELSSFTKTFKTAKKDLNKWTPKQKKSTGSVDVIDFFSGCGGMSLGFAAIGKSKLFNLIGAVDINQKALDSYETNFKCKTLNKDIKDLCNEDGVKLIREEFNLPKIKTRPLVVIGCAPCQGFSAHRKKNWDKDDERNTLIGAFTDTAIKLHPDFIVMENVPEILGKKYWEHYDEARKILEENGYTVKQTIYNSASFGVPQARFRAIIIASKMEFELPIPLLEKEQFITVRDAIYDLPKVAAGEVSLIDKFHKSAKHKSSTIETITQVPKDGGNRPSGVGPKCLDKVNGFSDVYGRLYWDKPSITLTQYSRNPASGRFIHPEQNRGLTIREAARIQSFPDSYDFQGSLDHCFKQIGESVPPLLSVAIASQIIRALSNEIKSNDCGVESITSPVSSLYTSKSISETISL</sequence>
<organism evidence="9 10">
    <name type="scientific">Hyunsoonleella aestuarii</name>
    <dbReference type="NCBI Taxonomy" id="912802"/>
    <lineage>
        <taxon>Bacteria</taxon>
        <taxon>Pseudomonadati</taxon>
        <taxon>Bacteroidota</taxon>
        <taxon>Flavobacteriia</taxon>
        <taxon>Flavobacteriales</taxon>
        <taxon>Flavobacteriaceae</taxon>
    </lineage>
</organism>
<evidence type="ECO:0000256" key="6">
    <source>
        <dbReference type="ARBA" id="ARBA00047422"/>
    </source>
</evidence>
<dbReference type="PANTHER" id="PTHR10629:SF52">
    <property type="entry name" value="DNA (CYTOSINE-5)-METHYLTRANSFERASE 1"/>
    <property type="match status" value="1"/>
</dbReference>
<dbReference type="GO" id="GO:0008168">
    <property type="term" value="F:methyltransferase activity"/>
    <property type="evidence" value="ECO:0007669"/>
    <property type="project" value="UniProtKB-KW"/>
</dbReference>
<evidence type="ECO:0000313" key="10">
    <source>
        <dbReference type="Proteomes" id="UP001500027"/>
    </source>
</evidence>
<gene>
    <name evidence="9" type="ORF">GCM10022257_10150</name>
</gene>
<dbReference type="RefSeq" id="WP_170180962.1">
    <property type="nucleotide sequence ID" value="NZ_BAABAV010000001.1"/>
</dbReference>
<evidence type="ECO:0000256" key="1">
    <source>
        <dbReference type="ARBA" id="ARBA00011975"/>
    </source>
</evidence>
<evidence type="ECO:0000256" key="7">
    <source>
        <dbReference type="PROSITE-ProRule" id="PRU01016"/>
    </source>
</evidence>
<comment type="similarity">
    <text evidence="7 8">Belongs to the class I-like SAM-binding methyltransferase superfamily. C5-methyltransferase family.</text>
</comment>
<dbReference type="EMBL" id="BAABAV010000001">
    <property type="protein sequence ID" value="GAA4268914.1"/>
    <property type="molecule type" value="Genomic_DNA"/>
</dbReference>
<dbReference type="PRINTS" id="PR00105">
    <property type="entry name" value="C5METTRFRASE"/>
</dbReference>
<dbReference type="Pfam" id="PF00145">
    <property type="entry name" value="DNA_methylase"/>
    <property type="match status" value="1"/>
</dbReference>
<evidence type="ECO:0000256" key="5">
    <source>
        <dbReference type="ARBA" id="ARBA00022747"/>
    </source>
</evidence>
<dbReference type="InterPro" id="IPR029063">
    <property type="entry name" value="SAM-dependent_MTases_sf"/>
</dbReference>
<dbReference type="InterPro" id="IPR050390">
    <property type="entry name" value="C5-Methyltransferase"/>
</dbReference>
<keyword evidence="2 7" id="KW-0489">Methyltransferase</keyword>
<keyword evidence="3 7" id="KW-0808">Transferase</keyword>
<proteinExistence type="inferred from homology"/>
<name>A0ABP8E9M9_9FLAO</name>
<dbReference type="InterPro" id="IPR001525">
    <property type="entry name" value="C5_MeTfrase"/>
</dbReference>
<dbReference type="GO" id="GO:0032259">
    <property type="term" value="P:methylation"/>
    <property type="evidence" value="ECO:0007669"/>
    <property type="project" value="UniProtKB-KW"/>
</dbReference>
<protein>
    <recommendedName>
        <fullName evidence="1">DNA (cytosine-5-)-methyltransferase</fullName>
        <ecNumber evidence="1">2.1.1.37</ecNumber>
    </recommendedName>
</protein>
<dbReference type="SUPFAM" id="SSF53335">
    <property type="entry name" value="S-adenosyl-L-methionine-dependent methyltransferases"/>
    <property type="match status" value="1"/>
</dbReference>
<keyword evidence="10" id="KW-1185">Reference proteome</keyword>
<dbReference type="Gene3D" id="3.40.50.150">
    <property type="entry name" value="Vaccinia Virus protein VP39"/>
    <property type="match status" value="1"/>
</dbReference>
<comment type="catalytic activity">
    <reaction evidence="6">
        <text>a 2'-deoxycytidine in DNA + S-adenosyl-L-methionine = a 5-methyl-2'-deoxycytidine in DNA + S-adenosyl-L-homocysteine + H(+)</text>
        <dbReference type="Rhea" id="RHEA:13681"/>
        <dbReference type="Rhea" id="RHEA-COMP:11369"/>
        <dbReference type="Rhea" id="RHEA-COMP:11370"/>
        <dbReference type="ChEBI" id="CHEBI:15378"/>
        <dbReference type="ChEBI" id="CHEBI:57856"/>
        <dbReference type="ChEBI" id="CHEBI:59789"/>
        <dbReference type="ChEBI" id="CHEBI:85452"/>
        <dbReference type="ChEBI" id="CHEBI:85454"/>
        <dbReference type="EC" id="2.1.1.37"/>
    </reaction>
</comment>
<dbReference type="NCBIfam" id="TIGR00675">
    <property type="entry name" value="dcm"/>
    <property type="match status" value="1"/>
</dbReference>
<dbReference type="Gene3D" id="3.90.120.10">
    <property type="entry name" value="DNA Methylase, subunit A, domain 2"/>
    <property type="match status" value="1"/>
</dbReference>
<comment type="caution">
    <text evidence="9">The sequence shown here is derived from an EMBL/GenBank/DDBJ whole genome shotgun (WGS) entry which is preliminary data.</text>
</comment>
<keyword evidence="5" id="KW-0680">Restriction system</keyword>
<feature type="active site" evidence="7">
    <location>
        <position position="133"/>
    </location>
</feature>
<evidence type="ECO:0000256" key="2">
    <source>
        <dbReference type="ARBA" id="ARBA00022603"/>
    </source>
</evidence>
<evidence type="ECO:0000256" key="3">
    <source>
        <dbReference type="ARBA" id="ARBA00022679"/>
    </source>
</evidence>